<keyword evidence="5" id="KW-0732">Signal</keyword>
<dbReference type="GO" id="GO:0016807">
    <property type="term" value="F:cysteine-type carboxypeptidase activity"/>
    <property type="evidence" value="ECO:0007669"/>
    <property type="project" value="UniProtKB-EC"/>
</dbReference>
<name>A0AAD9K9N5_9ANNE</name>
<dbReference type="InterPro" id="IPR025661">
    <property type="entry name" value="Pept_asp_AS"/>
</dbReference>
<evidence type="ECO:0000256" key="7">
    <source>
        <dbReference type="ARBA" id="ARBA00022807"/>
    </source>
</evidence>
<dbReference type="EMBL" id="JAODUP010000037">
    <property type="protein sequence ID" value="KAK2166650.1"/>
    <property type="molecule type" value="Genomic_DNA"/>
</dbReference>
<keyword evidence="6" id="KW-0378">Hydrolase</keyword>
<evidence type="ECO:0000256" key="6">
    <source>
        <dbReference type="ARBA" id="ARBA00022801"/>
    </source>
</evidence>
<comment type="caution">
    <text evidence="12">The sequence shown here is derived from an EMBL/GenBank/DDBJ whole genome shotgun (WGS) entry which is preliminary data.</text>
</comment>
<protein>
    <recommendedName>
        <fullName evidence="3">cathepsin X</fullName>
        <ecNumber evidence="3">3.4.18.1</ecNumber>
    </recommendedName>
</protein>
<sequence>MSPLITDVDCGSCWAHGSTSSMADRINIQRHNAWPTAYLSVQNVIDCGDAGNCEGGSQMGTFKYAHHYGIPDETCNNYQAKDQECDRFNQCGTCYFNKTCLKLTNYKRWKVADYGPVKGRVAMMNELYTGGPLSCAVMATDGFDQYLGGIFKEYHRRAMSNHIISVVGWGVDNATGIEYWIGRNSWGQPWGENGWFRIVTSRYKNNTGNHYNLGIEDSCAFADPIID</sequence>
<evidence type="ECO:0000256" key="9">
    <source>
        <dbReference type="ARBA" id="ARBA00023157"/>
    </source>
</evidence>
<comment type="catalytic activity">
    <reaction evidence="1">
        <text>Release of C-terminal amino acid residues with broad specificity, but lacks action on C-terminal proline. Shows weak endopeptidase activity.</text>
        <dbReference type="EC" id="3.4.18.1"/>
    </reaction>
</comment>
<evidence type="ECO:0000259" key="11">
    <source>
        <dbReference type="SMART" id="SM00645"/>
    </source>
</evidence>
<dbReference type="EC" id="3.4.18.1" evidence="3"/>
<keyword evidence="10" id="KW-0325">Glycoprotein</keyword>
<keyword evidence="13" id="KW-1185">Reference proteome</keyword>
<dbReference type="AlphaFoldDB" id="A0AAD9K9N5"/>
<dbReference type="PANTHER" id="PTHR12411">
    <property type="entry name" value="CYSTEINE PROTEASE FAMILY C1-RELATED"/>
    <property type="match status" value="1"/>
</dbReference>
<dbReference type="GO" id="GO:0006508">
    <property type="term" value="P:proteolysis"/>
    <property type="evidence" value="ECO:0007669"/>
    <property type="project" value="UniProtKB-KW"/>
</dbReference>
<evidence type="ECO:0000313" key="12">
    <source>
        <dbReference type="EMBL" id="KAK2166650.1"/>
    </source>
</evidence>
<keyword evidence="7" id="KW-0788">Thiol protease</keyword>
<evidence type="ECO:0000256" key="2">
    <source>
        <dbReference type="ARBA" id="ARBA00008455"/>
    </source>
</evidence>
<organism evidence="12 13">
    <name type="scientific">Paralvinella palmiformis</name>
    <dbReference type="NCBI Taxonomy" id="53620"/>
    <lineage>
        <taxon>Eukaryota</taxon>
        <taxon>Metazoa</taxon>
        <taxon>Spiralia</taxon>
        <taxon>Lophotrochozoa</taxon>
        <taxon>Annelida</taxon>
        <taxon>Polychaeta</taxon>
        <taxon>Sedentaria</taxon>
        <taxon>Canalipalpata</taxon>
        <taxon>Terebellida</taxon>
        <taxon>Terebelliformia</taxon>
        <taxon>Alvinellidae</taxon>
        <taxon>Paralvinella</taxon>
    </lineage>
</organism>
<evidence type="ECO:0000256" key="10">
    <source>
        <dbReference type="ARBA" id="ARBA00023180"/>
    </source>
</evidence>
<dbReference type="Proteomes" id="UP001208570">
    <property type="component" value="Unassembled WGS sequence"/>
</dbReference>
<dbReference type="Pfam" id="PF00112">
    <property type="entry name" value="Peptidase_C1"/>
    <property type="match status" value="1"/>
</dbReference>
<dbReference type="FunFam" id="3.90.70.10:FF:000060">
    <property type="entry name" value="Cathepsin Z"/>
    <property type="match status" value="1"/>
</dbReference>
<accession>A0AAD9K9N5</accession>
<dbReference type="PRINTS" id="PR00705">
    <property type="entry name" value="PAPAIN"/>
</dbReference>
<dbReference type="InterPro" id="IPR038765">
    <property type="entry name" value="Papain-like_cys_pep_sf"/>
</dbReference>
<keyword evidence="8" id="KW-0865">Zymogen</keyword>
<feature type="domain" description="Peptidase C1A papain C-terminal" evidence="11">
    <location>
        <begin position="3"/>
        <end position="222"/>
    </location>
</feature>
<evidence type="ECO:0000256" key="4">
    <source>
        <dbReference type="ARBA" id="ARBA00022670"/>
    </source>
</evidence>
<evidence type="ECO:0000256" key="1">
    <source>
        <dbReference type="ARBA" id="ARBA00001594"/>
    </source>
</evidence>
<evidence type="ECO:0000256" key="8">
    <source>
        <dbReference type="ARBA" id="ARBA00023145"/>
    </source>
</evidence>
<comment type="similarity">
    <text evidence="2">Belongs to the peptidase C1 family.</text>
</comment>
<dbReference type="SUPFAM" id="SSF54001">
    <property type="entry name" value="Cysteine proteinases"/>
    <property type="match status" value="1"/>
</dbReference>
<dbReference type="PROSITE" id="PS00640">
    <property type="entry name" value="THIOL_PROTEASE_ASN"/>
    <property type="match status" value="1"/>
</dbReference>
<proteinExistence type="inferred from homology"/>
<dbReference type="Gene3D" id="3.90.70.10">
    <property type="entry name" value="Cysteine proteinases"/>
    <property type="match status" value="1"/>
</dbReference>
<gene>
    <name evidence="12" type="ORF">LSH36_37g12006</name>
</gene>
<keyword evidence="4" id="KW-0645">Protease</keyword>
<evidence type="ECO:0000256" key="5">
    <source>
        <dbReference type="ARBA" id="ARBA00022729"/>
    </source>
</evidence>
<keyword evidence="9" id="KW-1015">Disulfide bond</keyword>
<reference evidence="12" key="1">
    <citation type="journal article" date="2023" name="Mol. Biol. Evol.">
        <title>Third-Generation Sequencing Reveals the Adaptive Role of the Epigenome in Three Deep-Sea Polychaetes.</title>
        <authorList>
            <person name="Perez M."/>
            <person name="Aroh O."/>
            <person name="Sun Y."/>
            <person name="Lan Y."/>
            <person name="Juniper S.K."/>
            <person name="Young C.R."/>
            <person name="Angers B."/>
            <person name="Qian P.Y."/>
        </authorList>
    </citation>
    <scope>NUCLEOTIDE SEQUENCE</scope>
    <source>
        <strain evidence="12">P08H-3</strain>
    </source>
</reference>
<evidence type="ECO:0000256" key="3">
    <source>
        <dbReference type="ARBA" id="ARBA00012516"/>
    </source>
</evidence>
<dbReference type="SMART" id="SM00645">
    <property type="entry name" value="Pept_C1"/>
    <property type="match status" value="1"/>
</dbReference>
<evidence type="ECO:0000313" key="13">
    <source>
        <dbReference type="Proteomes" id="UP001208570"/>
    </source>
</evidence>
<dbReference type="InterPro" id="IPR013128">
    <property type="entry name" value="Peptidase_C1A"/>
</dbReference>
<dbReference type="InterPro" id="IPR000668">
    <property type="entry name" value="Peptidase_C1A_C"/>
</dbReference>